<protein>
    <submittedName>
        <fullName evidence="2">Phosphotransferase</fullName>
    </submittedName>
</protein>
<dbReference type="Pfam" id="PF02958">
    <property type="entry name" value="EcKL"/>
    <property type="match status" value="1"/>
</dbReference>
<dbReference type="SMART" id="SM00587">
    <property type="entry name" value="CHK"/>
    <property type="match status" value="1"/>
</dbReference>
<feature type="domain" description="CHK kinase-like" evidence="1">
    <location>
        <begin position="119"/>
        <end position="277"/>
    </location>
</feature>
<dbReference type="RefSeq" id="WP_289162687.1">
    <property type="nucleotide sequence ID" value="NZ_JASZZN010000004.1"/>
</dbReference>
<organism evidence="2 3">
    <name type="scientific">Roseiconus lacunae</name>
    <dbReference type="NCBI Taxonomy" id="2605694"/>
    <lineage>
        <taxon>Bacteria</taxon>
        <taxon>Pseudomonadati</taxon>
        <taxon>Planctomycetota</taxon>
        <taxon>Planctomycetia</taxon>
        <taxon>Pirellulales</taxon>
        <taxon>Pirellulaceae</taxon>
        <taxon>Roseiconus</taxon>
    </lineage>
</organism>
<keyword evidence="3" id="KW-1185">Reference proteome</keyword>
<proteinExistence type="predicted"/>
<dbReference type="PANTHER" id="PTHR11012:SF30">
    <property type="entry name" value="PROTEIN KINASE-LIKE DOMAIN-CONTAINING"/>
    <property type="match status" value="1"/>
</dbReference>
<evidence type="ECO:0000313" key="3">
    <source>
        <dbReference type="Proteomes" id="UP001239462"/>
    </source>
</evidence>
<dbReference type="InterPro" id="IPR015897">
    <property type="entry name" value="CHK_kinase-like"/>
</dbReference>
<evidence type="ECO:0000313" key="2">
    <source>
        <dbReference type="EMBL" id="MDM4015205.1"/>
    </source>
</evidence>
<comment type="caution">
    <text evidence="2">The sequence shown here is derived from an EMBL/GenBank/DDBJ whole genome shotgun (WGS) entry which is preliminary data.</text>
</comment>
<accession>A0ABT7PFD4</accession>
<sequence>MQSLAEIVRHITGAKSVELGDVIQSLWSGYGVIQRVELVGVEEQEHDRPLGVVIKHVDLSRARSNRRGWGGSISHQRKVESYQVEKTFYESFANRCDRRCTVPRFVASHKIANSGGWVLILSDLDLEGYDCRKSQANTKDVQACLTWLANFHATFINETGTELWPIGTYWNLDTRPDEFAAMPEGRLKRAAKTIDRRLNEAKFQTLVHGDAKIANFCFAGRARAEVAAVDFQYVGRGCGMKDVAYFISSCFDESEAARQQDALLSFYFEQLENAFAIREIRIDFSALEREWRELYAVAWADFCRFLSGWSPDHWKLNAYSDQVTETVLDQLDEASPNDK</sequence>
<dbReference type="Gene3D" id="3.90.1200.10">
    <property type="match status" value="1"/>
</dbReference>
<dbReference type="InterPro" id="IPR011009">
    <property type="entry name" value="Kinase-like_dom_sf"/>
</dbReference>
<dbReference type="InterPro" id="IPR004119">
    <property type="entry name" value="EcKL"/>
</dbReference>
<dbReference type="PANTHER" id="PTHR11012">
    <property type="entry name" value="PROTEIN KINASE-LIKE DOMAIN-CONTAINING"/>
    <property type="match status" value="1"/>
</dbReference>
<reference evidence="2 3" key="1">
    <citation type="submission" date="2023-06" db="EMBL/GenBank/DDBJ databases">
        <title>Roseiconus lacunae JC819 isolated from Gulf of Mannar region, Tamil Nadu.</title>
        <authorList>
            <person name="Pk S."/>
            <person name="Ch S."/>
            <person name="Ch V.R."/>
        </authorList>
    </citation>
    <scope>NUCLEOTIDE SEQUENCE [LARGE SCALE GENOMIC DNA]</scope>
    <source>
        <strain evidence="2 3">JC819</strain>
    </source>
</reference>
<dbReference type="SUPFAM" id="SSF56112">
    <property type="entry name" value="Protein kinase-like (PK-like)"/>
    <property type="match status" value="1"/>
</dbReference>
<dbReference type="Proteomes" id="UP001239462">
    <property type="component" value="Unassembled WGS sequence"/>
</dbReference>
<gene>
    <name evidence="2" type="ORF">QTN89_07175</name>
</gene>
<name>A0ABT7PFD4_9BACT</name>
<dbReference type="EMBL" id="JASZZN010000004">
    <property type="protein sequence ID" value="MDM4015205.1"/>
    <property type="molecule type" value="Genomic_DNA"/>
</dbReference>
<evidence type="ECO:0000259" key="1">
    <source>
        <dbReference type="SMART" id="SM00587"/>
    </source>
</evidence>